<dbReference type="AlphaFoldDB" id="A0AAE0MYF8"/>
<dbReference type="InterPro" id="IPR035994">
    <property type="entry name" value="Nucleoside_phosphorylase_sf"/>
</dbReference>
<dbReference type="Proteomes" id="UP001287356">
    <property type="component" value="Unassembled WGS sequence"/>
</dbReference>
<gene>
    <name evidence="1" type="ORF">B0T24DRAFT_599725</name>
</gene>
<accession>A0AAE0MYF8</accession>
<dbReference type="SUPFAM" id="SSF53167">
    <property type="entry name" value="Purine and uridine phosphorylases"/>
    <property type="match status" value="1"/>
</dbReference>
<organism evidence="1 2">
    <name type="scientific">Lasiosphaeria ovina</name>
    <dbReference type="NCBI Taxonomy" id="92902"/>
    <lineage>
        <taxon>Eukaryota</taxon>
        <taxon>Fungi</taxon>
        <taxon>Dikarya</taxon>
        <taxon>Ascomycota</taxon>
        <taxon>Pezizomycotina</taxon>
        <taxon>Sordariomycetes</taxon>
        <taxon>Sordariomycetidae</taxon>
        <taxon>Sordariales</taxon>
        <taxon>Lasiosphaeriaceae</taxon>
        <taxon>Lasiosphaeria</taxon>
    </lineage>
</organism>
<dbReference type="GO" id="GO:0003824">
    <property type="term" value="F:catalytic activity"/>
    <property type="evidence" value="ECO:0007669"/>
    <property type="project" value="InterPro"/>
</dbReference>
<dbReference type="PANTHER" id="PTHR46082:SF11">
    <property type="entry name" value="AAA+ ATPASE DOMAIN-CONTAINING PROTEIN-RELATED"/>
    <property type="match status" value="1"/>
</dbReference>
<reference evidence="1" key="2">
    <citation type="submission" date="2023-06" db="EMBL/GenBank/DDBJ databases">
        <authorList>
            <consortium name="Lawrence Berkeley National Laboratory"/>
            <person name="Haridas S."/>
            <person name="Hensen N."/>
            <person name="Bonometti L."/>
            <person name="Westerberg I."/>
            <person name="Brannstrom I.O."/>
            <person name="Guillou S."/>
            <person name="Cros-Aarteil S."/>
            <person name="Calhoun S."/>
            <person name="Kuo A."/>
            <person name="Mondo S."/>
            <person name="Pangilinan J."/>
            <person name="Riley R."/>
            <person name="Labutti K."/>
            <person name="Andreopoulos B."/>
            <person name="Lipzen A."/>
            <person name="Chen C."/>
            <person name="Yanf M."/>
            <person name="Daum C."/>
            <person name="Ng V."/>
            <person name="Clum A."/>
            <person name="Steindorff A."/>
            <person name="Ohm R."/>
            <person name="Martin F."/>
            <person name="Silar P."/>
            <person name="Natvig D."/>
            <person name="Lalanne C."/>
            <person name="Gautier V."/>
            <person name="Ament-Velasquez S.L."/>
            <person name="Kruys A."/>
            <person name="Hutchinson M.I."/>
            <person name="Powell A.J."/>
            <person name="Barry K."/>
            <person name="Miller A.N."/>
            <person name="Grigoriev I.V."/>
            <person name="Debuchy R."/>
            <person name="Gladieux P."/>
            <person name="Thoren M.H."/>
            <person name="Johannesson H."/>
        </authorList>
    </citation>
    <scope>NUCLEOTIDE SEQUENCE</scope>
    <source>
        <strain evidence="1">CBS 958.72</strain>
    </source>
</reference>
<evidence type="ECO:0000313" key="2">
    <source>
        <dbReference type="Proteomes" id="UP001287356"/>
    </source>
</evidence>
<comment type="caution">
    <text evidence="1">The sequence shown here is derived from an EMBL/GenBank/DDBJ whole genome shotgun (WGS) entry which is preliminary data.</text>
</comment>
<proteinExistence type="predicted"/>
<sequence>MMHSFPNVRIGLLVGIGGGAPTLPTHDIRLGDIVKPTAGRLGYGRPQPGADSLFKAGVSHDLRGCTAFCAKDPSNLVVRRERTTNEDNPAIHYGVIASANQLMKDALIRDKLAAEKMFYSHKNKDWQGYAAMAAAACAKDLLCRIPPNKIELETSVRDLLPGVLGFISREEKFHILNWLTPVDYGPQQSDCIRRL</sequence>
<dbReference type="Gene3D" id="3.40.50.1580">
    <property type="entry name" value="Nucleoside phosphorylase domain"/>
    <property type="match status" value="1"/>
</dbReference>
<reference evidence="1" key="1">
    <citation type="journal article" date="2023" name="Mol. Phylogenet. Evol.">
        <title>Genome-scale phylogeny and comparative genomics of the fungal order Sordariales.</title>
        <authorList>
            <person name="Hensen N."/>
            <person name="Bonometti L."/>
            <person name="Westerberg I."/>
            <person name="Brannstrom I.O."/>
            <person name="Guillou S."/>
            <person name="Cros-Aarteil S."/>
            <person name="Calhoun S."/>
            <person name="Haridas S."/>
            <person name="Kuo A."/>
            <person name="Mondo S."/>
            <person name="Pangilinan J."/>
            <person name="Riley R."/>
            <person name="LaButti K."/>
            <person name="Andreopoulos B."/>
            <person name="Lipzen A."/>
            <person name="Chen C."/>
            <person name="Yan M."/>
            <person name="Daum C."/>
            <person name="Ng V."/>
            <person name="Clum A."/>
            <person name="Steindorff A."/>
            <person name="Ohm R.A."/>
            <person name="Martin F."/>
            <person name="Silar P."/>
            <person name="Natvig D.O."/>
            <person name="Lalanne C."/>
            <person name="Gautier V."/>
            <person name="Ament-Velasquez S.L."/>
            <person name="Kruys A."/>
            <person name="Hutchinson M.I."/>
            <person name="Powell A.J."/>
            <person name="Barry K."/>
            <person name="Miller A.N."/>
            <person name="Grigoriev I.V."/>
            <person name="Debuchy R."/>
            <person name="Gladieux P."/>
            <person name="Hiltunen Thoren M."/>
            <person name="Johannesson H."/>
        </authorList>
    </citation>
    <scope>NUCLEOTIDE SEQUENCE</scope>
    <source>
        <strain evidence="1">CBS 958.72</strain>
    </source>
</reference>
<dbReference type="InterPro" id="IPR053137">
    <property type="entry name" value="NLR-like"/>
</dbReference>
<name>A0AAE0MYF8_9PEZI</name>
<dbReference type="GO" id="GO:0009116">
    <property type="term" value="P:nucleoside metabolic process"/>
    <property type="evidence" value="ECO:0007669"/>
    <property type="project" value="InterPro"/>
</dbReference>
<keyword evidence="2" id="KW-1185">Reference proteome</keyword>
<evidence type="ECO:0008006" key="3">
    <source>
        <dbReference type="Google" id="ProtNLM"/>
    </source>
</evidence>
<protein>
    <recommendedName>
        <fullName evidence="3">Nucleoside phosphorylase domain-containing protein</fullName>
    </recommendedName>
</protein>
<evidence type="ECO:0000313" key="1">
    <source>
        <dbReference type="EMBL" id="KAK3360938.1"/>
    </source>
</evidence>
<dbReference type="EMBL" id="JAULSN010000013">
    <property type="protein sequence ID" value="KAK3360938.1"/>
    <property type="molecule type" value="Genomic_DNA"/>
</dbReference>
<dbReference type="PANTHER" id="PTHR46082">
    <property type="entry name" value="ATP/GTP-BINDING PROTEIN-RELATED"/>
    <property type="match status" value="1"/>
</dbReference>